<gene>
    <name evidence="8" type="ORF">CKO21_00170</name>
</gene>
<name>A0A934QDZ5_9PROT</name>
<dbReference type="InterPro" id="IPR029510">
    <property type="entry name" value="Ald_DH_CS_GLU"/>
</dbReference>
<reference evidence="8" key="2">
    <citation type="journal article" date="2020" name="Microorganisms">
        <title>Osmotic Adaptation and Compatible Solute Biosynthesis of Phototrophic Bacteria as Revealed from Genome Analyses.</title>
        <authorList>
            <person name="Imhoff J.F."/>
            <person name="Rahn T."/>
            <person name="Kunzel S."/>
            <person name="Keller A."/>
            <person name="Neulinger S.C."/>
        </authorList>
    </citation>
    <scope>NUCLEOTIDE SEQUENCE</scope>
    <source>
        <strain evidence="8">DSM 9154</strain>
    </source>
</reference>
<keyword evidence="9" id="KW-1185">Reference proteome</keyword>
<evidence type="ECO:0000313" key="9">
    <source>
        <dbReference type="Proteomes" id="UP000778970"/>
    </source>
</evidence>
<evidence type="ECO:0000256" key="6">
    <source>
        <dbReference type="RuleBase" id="RU003345"/>
    </source>
</evidence>
<dbReference type="CDD" id="cd07138">
    <property type="entry name" value="ALDH_CddD_SSP0762"/>
    <property type="match status" value="1"/>
</dbReference>
<proteinExistence type="inferred from homology"/>
<dbReference type="Gene3D" id="3.40.309.10">
    <property type="entry name" value="Aldehyde Dehydrogenase, Chain A, domain 2"/>
    <property type="match status" value="1"/>
</dbReference>
<evidence type="ECO:0000313" key="8">
    <source>
        <dbReference type="EMBL" id="MBK1695662.1"/>
    </source>
</evidence>
<dbReference type="Gene3D" id="3.40.605.10">
    <property type="entry name" value="Aldehyde Dehydrogenase, Chain A, domain 1"/>
    <property type="match status" value="1"/>
</dbReference>
<evidence type="ECO:0000256" key="3">
    <source>
        <dbReference type="ARBA" id="ARBA00024226"/>
    </source>
</evidence>
<dbReference type="PANTHER" id="PTHR42804">
    <property type="entry name" value="ALDEHYDE DEHYDROGENASE"/>
    <property type="match status" value="1"/>
</dbReference>
<evidence type="ECO:0000256" key="2">
    <source>
        <dbReference type="ARBA" id="ARBA00023002"/>
    </source>
</evidence>
<feature type="domain" description="Aldehyde dehydrogenase" evidence="7">
    <location>
        <begin position="13"/>
        <end position="470"/>
    </location>
</feature>
<dbReference type="Pfam" id="PF00171">
    <property type="entry name" value="Aldedh"/>
    <property type="match status" value="1"/>
</dbReference>
<dbReference type="InterPro" id="IPR016162">
    <property type="entry name" value="Ald_DH_N"/>
</dbReference>
<keyword evidence="2 6" id="KW-0560">Oxidoreductase</keyword>
<dbReference type="InterPro" id="IPR016160">
    <property type="entry name" value="Ald_DH_CS_CYS"/>
</dbReference>
<dbReference type="InterPro" id="IPR016161">
    <property type="entry name" value="Ald_DH/histidinol_DH"/>
</dbReference>
<evidence type="ECO:0000256" key="1">
    <source>
        <dbReference type="ARBA" id="ARBA00009986"/>
    </source>
</evidence>
<evidence type="ECO:0000259" key="7">
    <source>
        <dbReference type="Pfam" id="PF00171"/>
    </source>
</evidence>
<dbReference type="InterPro" id="IPR016163">
    <property type="entry name" value="Ald_DH_C"/>
</dbReference>
<dbReference type="GO" id="GO:0004029">
    <property type="term" value="F:aldehyde dehydrogenase (NAD+) activity"/>
    <property type="evidence" value="ECO:0007669"/>
    <property type="project" value="UniProtKB-EC"/>
</dbReference>
<dbReference type="EC" id="1.2.1.3" evidence="3"/>
<dbReference type="FunFam" id="3.40.605.10:FF:000007">
    <property type="entry name" value="NAD/NADP-dependent betaine aldehyde dehydrogenase"/>
    <property type="match status" value="1"/>
</dbReference>
<dbReference type="PROSITE" id="PS00687">
    <property type="entry name" value="ALDEHYDE_DEHYDR_GLU"/>
    <property type="match status" value="1"/>
</dbReference>
<dbReference type="SUPFAM" id="SSF53720">
    <property type="entry name" value="ALDH-like"/>
    <property type="match status" value="1"/>
</dbReference>
<dbReference type="EMBL" id="NRRE01000004">
    <property type="protein sequence ID" value="MBK1695662.1"/>
    <property type="molecule type" value="Genomic_DNA"/>
</dbReference>
<reference evidence="8" key="1">
    <citation type="submission" date="2017-08" db="EMBL/GenBank/DDBJ databases">
        <authorList>
            <person name="Imhoff J.F."/>
            <person name="Rahn T."/>
            <person name="Kuenzel S."/>
            <person name="Neulinger S.C."/>
        </authorList>
    </citation>
    <scope>NUCLEOTIDE SEQUENCE</scope>
    <source>
        <strain evidence="8">DSM 9154</strain>
    </source>
</reference>
<organism evidence="8 9">
    <name type="scientific">Rhodovibrio salinarum</name>
    <dbReference type="NCBI Taxonomy" id="1087"/>
    <lineage>
        <taxon>Bacteria</taxon>
        <taxon>Pseudomonadati</taxon>
        <taxon>Pseudomonadota</taxon>
        <taxon>Alphaproteobacteria</taxon>
        <taxon>Rhodospirillales</taxon>
        <taxon>Rhodovibrionaceae</taxon>
        <taxon>Rhodovibrio</taxon>
    </lineage>
</organism>
<protein>
    <recommendedName>
        <fullName evidence="3">aldehyde dehydrogenase (NAD(+))</fullName>
        <ecNumber evidence="3">1.2.1.3</ecNumber>
    </recommendedName>
</protein>
<dbReference type="Proteomes" id="UP000778970">
    <property type="component" value="Unassembled WGS sequence"/>
</dbReference>
<dbReference type="PROSITE" id="PS00070">
    <property type="entry name" value="ALDEHYDE_DEHYDR_CYS"/>
    <property type="match status" value="1"/>
</dbReference>
<evidence type="ECO:0000256" key="5">
    <source>
        <dbReference type="PROSITE-ProRule" id="PRU10007"/>
    </source>
</evidence>
<feature type="active site" evidence="5">
    <location>
        <position position="245"/>
    </location>
</feature>
<comment type="similarity">
    <text evidence="1 6">Belongs to the aldehyde dehydrogenase family.</text>
</comment>
<evidence type="ECO:0000256" key="4">
    <source>
        <dbReference type="ARBA" id="ARBA00049194"/>
    </source>
</evidence>
<comment type="caution">
    <text evidence="8">The sequence shown here is derived from an EMBL/GenBank/DDBJ whole genome shotgun (WGS) entry which is preliminary data.</text>
</comment>
<dbReference type="PANTHER" id="PTHR42804:SF1">
    <property type="entry name" value="ALDEHYDE DEHYDROGENASE-RELATED"/>
    <property type="match status" value="1"/>
</dbReference>
<sequence length="472" mass="50323">MQDCVKFYIDGRWVDPVETRTMDRVNPATEETTGQVALGSAADVDRAVRAAKVAFETYQYSSRKDRIALFDRIIDSFENRRADIGRAISADLGTPAWFANGYQTQMALDHFIEARRLLVDYPFEYRLGDSLVRREAFGVCGLITAWNWPVMLVTAKVAPALAAGCTVILKPSEFSPQSARVLTEILDAAGISPGVFNLVLGDGPGVGAAISSHPDIDLVSFTGSKRAGVAITQAAAETVKMVHLELGGKSANIILPDTDLATAVADGVRRAFINSGQSCIAPTRMLVHEDQLVDAERVAGETASAIVVGRDENVPGTLGPVANAAQFERVQGFIQSGIDAGAKLVAGGPGHPEGVDSGYYIKPTVFSRVMSDMAIAREEIFGPVLSILAYSDDADAVRIANDTTYGLAGYVSSADRNRAVCVANQMKAGRVFINGAPQTPLAPFGGYKQSGNGREWGIFGLEAFLEVKAIID</sequence>
<accession>A0A934QDZ5</accession>
<comment type="catalytic activity">
    <reaction evidence="4">
        <text>an aldehyde + NAD(+) + H2O = a carboxylate + NADH + 2 H(+)</text>
        <dbReference type="Rhea" id="RHEA:16185"/>
        <dbReference type="ChEBI" id="CHEBI:15377"/>
        <dbReference type="ChEBI" id="CHEBI:15378"/>
        <dbReference type="ChEBI" id="CHEBI:17478"/>
        <dbReference type="ChEBI" id="CHEBI:29067"/>
        <dbReference type="ChEBI" id="CHEBI:57540"/>
        <dbReference type="ChEBI" id="CHEBI:57945"/>
        <dbReference type="EC" id="1.2.1.3"/>
    </reaction>
</comment>
<dbReference type="RefSeq" id="WP_027289853.1">
    <property type="nucleotide sequence ID" value="NZ_NRRE01000004.1"/>
</dbReference>
<dbReference type="AlphaFoldDB" id="A0A934QDZ5"/>
<dbReference type="InterPro" id="IPR015590">
    <property type="entry name" value="Aldehyde_DH_dom"/>
</dbReference>